<proteinExistence type="predicted"/>
<sequence>MFTSLEKELSNKGKANFNALNDIMSFEFVFRLFCDKNPSETPLGPTGGPKLVDKWLFFQLHPLISLGLKFVPHFLEDLTSHTFPLPFGLIKSDYEKLYNSFYNSAGPILDEAEKISMKRDEACTT</sequence>
<dbReference type="EMBL" id="CACTIH010000047">
    <property type="protein sequence ID" value="CAA2940931.1"/>
    <property type="molecule type" value="Genomic_DNA"/>
</dbReference>
<dbReference type="GO" id="GO:0004497">
    <property type="term" value="F:monooxygenase activity"/>
    <property type="evidence" value="ECO:0007669"/>
    <property type="project" value="InterPro"/>
</dbReference>
<reference evidence="1 2" key="1">
    <citation type="submission" date="2019-12" db="EMBL/GenBank/DDBJ databases">
        <authorList>
            <person name="Alioto T."/>
            <person name="Alioto T."/>
            <person name="Gomez Garrido J."/>
        </authorList>
    </citation>
    <scope>NUCLEOTIDE SEQUENCE [LARGE SCALE GENOMIC DNA]</scope>
</reference>
<dbReference type="GO" id="GO:0020037">
    <property type="term" value="F:heme binding"/>
    <property type="evidence" value="ECO:0007669"/>
    <property type="project" value="InterPro"/>
</dbReference>
<protein>
    <submittedName>
        <fullName evidence="1">9-divinyl ether synthase-like</fullName>
    </submittedName>
</protein>
<evidence type="ECO:0000313" key="2">
    <source>
        <dbReference type="Proteomes" id="UP000594638"/>
    </source>
</evidence>
<comment type="caution">
    <text evidence="1">The sequence shown here is derived from an EMBL/GenBank/DDBJ whole genome shotgun (WGS) entry which is preliminary data.</text>
</comment>
<evidence type="ECO:0000313" key="1">
    <source>
        <dbReference type="EMBL" id="CAA2940931.1"/>
    </source>
</evidence>
<dbReference type="Gramene" id="OE9A026056T1">
    <property type="protein sequence ID" value="OE9A026056C1"/>
    <property type="gene ID" value="OE9A026056"/>
</dbReference>
<dbReference type="InterPro" id="IPR036396">
    <property type="entry name" value="Cyt_P450_sf"/>
</dbReference>
<dbReference type="OrthoDB" id="1926277at2759"/>
<gene>
    <name evidence="1" type="ORF">OLEA9_A026056</name>
</gene>
<name>A0A8S0PDM8_OLEEU</name>
<dbReference type="GO" id="GO:0005506">
    <property type="term" value="F:iron ion binding"/>
    <property type="evidence" value="ECO:0007669"/>
    <property type="project" value="InterPro"/>
</dbReference>
<dbReference type="GO" id="GO:0016705">
    <property type="term" value="F:oxidoreductase activity, acting on paired donors, with incorporation or reduction of molecular oxygen"/>
    <property type="evidence" value="ECO:0007669"/>
    <property type="project" value="InterPro"/>
</dbReference>
<dbReference type="AlphaFoldDB" id="A0A8S0PDM8"/>
<keyword evidence="2" id="KW-1185">Reference proteome</keyword>
<organism evidence="1 2">
    <name type="scientific">Olea europaea subsp. europaea</name>
    <dbReference type="NCBI Taxonomy" id="158383"/>
    <lineage>
        <taxon>Eukaryota</taxon>
        <taxon>Viridiplantae</taxon>
        <taxon>Streptophyta</taxon>
        <taxon>Embryophyta</taxon>
        <taxon>Tracheophyta</taxon>
        <taxon>Spermatophyta</taxon>
        <taxon>Magnoliopsida</taxon>
        <taxon>eudicotyledons</taxon>
        <taxon>Gunneridae</taxon>
        <taxon>Pentapetalae</taxon>
        <taxon>asterids</taxon>
        <taxon>lamiids</taxon>
        <taxon>Lamiales</taxon>
        <taxon>Oleaceae</taxon>
        <taxon>Oleeae</taxon>
        <taxon>Olea</taxon>
    </lineage>
</organism>
<dbReference type="Proteomes" id="UP000594638">
    <property type="component" value="Unassembled WGS sequence"/>
</dbReference>
<accession>A0A8S0PDM8</accession>
<dbReference type="Gene3D" id="1.10.630.10">
    <property type="entry name" value="Cytochrome P450"/>
    <property type="match status" value="1"/>
</dbReference>